<dbReference type="RefSeq" id="WP_215803258.1">
    <property type="nucleotide sequence ID" value="NZ_CP053881.1"/>
</dbReference>
<evidence type="ECO:0000313" key="3">
    <source>
        <dbReference type="Proteomes" id="UP000679312"/>
    </source>
</evidence>
<reference evidence="2 3" key="1">
    <citation type="journal article" date="2021" name="Front. Microbiol.">
        <title>Prevalence and Genetic Analysis of Chromosomal mcr-3/7 in Aeromonas From U.S. Animal-Derived Samples.</title>
        <authorList>
            <person name="Wang Y."/>
            <person name="Hou N."/>
            <person name="Rasooly R."/>
            <person name="Gu Y."/>
            <person name="He X."/>
        </authorList>
    </citation>
    <scope>NUCLEOTIDE SEQUENCE [LARGE SCALE GENOMIC DNA]</scope>
    <source>
        <strain evidence="2 3">4608</strain>
    </source>
</reference>
<gene>
    <name evidence="2" type="ORF">HQ399_06910</name>
</gene>
<feature type="transmembrane region" description="Helical" evidence="1">
    <location>
        <begin position="219"/>
        <end position="239"/>
    </location>
</feature>
<sequence>MDKEKLIELIMKEPSPLEATEYEEKIRRNLLISSMIAIMSLFFGITPTEQVEIWGLKFQNVTMNSIYVVLLTIIVYELGHYCWIVFNKFSYWRVRLTGSKLGTYRGSSGGYSVDDPQEDTVGDEINSTFYNWMIERTHGYHALIDLISNQKAELDILSRKVLEEESNPEVISKIELKVNALNDSVERLSKYLDSVRISESMRRFDKWFDMVIKSQSRRWLILDCIFPISVGFLAFIYLLNRMFVLHQDFIGSHLIMISRFFDFWGPA</sequence>
<dbReference type="AlphaFoldDB" id="A0ABD7EL95"/>
<evidence type="ECO:0000256" key="1">
    <source>
        <dbReference type="SAM" id="Phobius"/>
    </source>
</evidence>
<dbReference type="Proteomes" id="UP000679312">
    <property type="component" value="Chromosome"/>
</dbReference>
<proteinExistence type="predicted"/>
<dbReference type="EMBL" id="CP053881">
    <property type="protein sequence ID" value="QWL61995.1"/>
    <property type="molecule type" value="Genomic_DNA"/>
</dbReference>
<accession>A0ABD7EL95</accession>
<keyword evidence="1" id="KW-0472">Membrane</keyword>
<name>A0ABD7EL95_AERJA</name>
<keyword evidence="1" id="KW-0812">Transmembrane</keyword>
<feature type="transmembrane region" description="Helical" evidence="1">
    <location>
        <begin position="30"/>
        <end position="46"/>
    </location>
</feature>
<feature type="transmembrane region" description="Helical" evidence="1">
    <location>
        <begin position="66"/>
        <end position="86"/>
    </location>
</feature>
<evidence type="ECO:0000313" key="2">
    <source>
        <dbReference type="EMBL" id="QWL61995.1"/>
    </source>
</evidence>
<protein>
    <submittedName>
        <fullName evidence="2">Uncharacterized protein</fullName>
    </submittedName>
</protein>
<keyword evidence="1" id="KW-1133">Transmembrane helix</keyword>
<organism evidence="2 3">
    <name type="scientific">Aeromonas jandaei</name>
    <dbReference type="NCBI Taxonomy" id="650"/>
    <lineage>
        <taxon>Bacteria</taxon>
        <taxon>Pseudomonadati</taxon>
        <taxon>Pseudomonadota</taxon>
        <taxon>Gammaproteobacteria</taxon>
        <taxon>Aeromonadales</taxon>
        <taxon>Aeromonadaceae</taxon>
        <taxon>Aeromonas</taxon>
    </lineage>
</organism>